<dbReference type="InterPro" id="IPR010273">
    <property type="entry name" value="DUF881"/>
</dbReference>
<dbReference type="STRING" id="1121321.SAMN04488530_10738"/>
<dbReference type="RefSeq" id="WP_073124790.1">
    <property type="nucleotide sequence ID" value="NZ_BAABCH010000024.1"/>
</dbReference>
<accession>A0A1M5MJ55</accession>
<dbReference type="EMBL" id="FQWX01000007">
    <property type="protein sequence ID" value="SHG77261.1"/>
    <property type="molecule type" value="Genomic_DNA"/>
</dbReference>
<evidence type="ECO:0000256" key="1">
    <source>
        <dbReference type="ARBA" id="ARBA00009108"/>
    </source>
</evidence>
<name>A0A1M5MJ55_9FIRM</name>
<comment type="similarity">
    <text evidence="1">Belongs to the UPF0749 family.</text>
</comment>
<proteinExistence type="inferred from homology"/>
<dbReference type="Pfam" id="PF05949">
    <property type="entry name" value="DUF881"/>
    <property type="match status" value="1"/>
</dbReference>
<dbReference type="AlphaFoldDB" id="A0A1M5MJ55"/>
<keyword evidence="2" id="KW-0175">Coiled coil</keyword>
<gene>
    <name evidence="3" type="ORF">SAMN04488530_10738</name>
</gene>
<dbReference type="PANTHER" id="PTHR37313">
    <property type="entry name" value="UPF0749 PROTEIN RV1825"/>
    <property type="match status" value="1"/>
</dbReference>
<dbReference type="Gene3D" id="3.30.70.1880">
    <property type="entry name" value="Protein of unknown function DUF881"/>
    <property type="match status" value="1"/>
</dbReference>
<feature type="coiled-coil region" evidence="2">
    <location>
        <begin position="41"/>
        <end position="78"/>
    </location>
</feature>
<dbReference type="PANTHER" id="PTHR37313:SF2">
    <property type="entry name" value="UPF0749 PROTEIN YLXX"/>
    <property type="match status" value="1"/>
</dbReference>
<protein>
    <submittedName>
        <fullName evidence="3">Uncharacterized conserved protein YlxW, UPF0749 family</fullName>
    </submittedName>
</protein>
<dbReference type="OrthoDB" id="9776196at2"/>
<keyword evidence="4" id="KW-1185">Reference proteome</keyword>
<organism evidence="3 4">
    <name type="scientific">Asaccharospora irregularis DSM 2635</name>
    <dbReference type="NCBI Taxonomy" id="1121321"/>
    <lineage>
        <taxon>Bacteria</taxon>
        <taxon>Bacillati</taxon>
        <taxon>Bacillota</taxon>
        <taxon>Clostridia</taxon>
        <taxon>Peptostreptococcales</taxon>
        <taxon>Peptostreptococcaceae</taxon>
        <taxon>Asaccharospora</taxon>
    </lineage>
</organism>
<evidence type="ECO:0000313" key="4">
    <source>
        <dbReference type="Proteomes" id="UP000243255"/>
    </source>
</evidence>
<evidence type="ECO:0000313" key="3">
    <source>
        <dbReference type="EMBL" id="SHG77261.1"/>
    </source>
</evidence>
<sequence length="228" mass="25865">MPKKIKNKGIVLASLALGALISLQLRIINLENNGLTTSERGEQLLRQLKSLKNEEETLNKEIDDIKNEVHKYKNLEGEDKGDIKKEIEKYEILSGYTDVSGEGIEITIKPLDASVENDISKQITYNYDLLLSMINKLNSAQARAISINGQRVLSDTYMDIKEDKLYMNDTEVKEPITIKAIGDPDTLSSALKIKYGIIWEIEHYYNSKVYIKEVQNLKINKGSDKTNL</sequence>
<evidence type="ECO:0000256" key="2">
    <source>
        <dbReference type="SAM" id="Coils"/>
    </source>
</evidence>
<dbReference type="Proteomes" id="UP000243255">
    <property type="component" value="Unassembled WGS sequence"/>
</dbReference>
<reference evidence="4" key="1">
    <citation type="submission" date="2016-11" db="EMBL/GenBank/DDBJ databases">
        <authorList>
            <person name="Varghese N."/>
            <person name="Submissions S."/>
        </authorList>
    </citation>
    <scope>NUCLEOTIDE SEQUENCE [LARGE SCALE GENOMIC DNA]</scope>
    <source>
        <strain evidence="4">DSM 2635</strain>
    </source>
</reference>